<dbReference type="AlphaFoldDB" id="A0AA39XDD4"/>
<evidence type="ECO:0000313" key="3">
    <source>
        <dbReference type="Proteomes" id="UP001175000"/>
    </source>
</evidence>
<proteinExistence type="predicted"/>
<organism evidence="2 3">
    <name type="scientific">Immersiella caudata</name>
    <dbReference type="NCBI Taxonomy" id="314043"/>
    <lineage>
        <taxon>Eukaryota</taxon>
        <taxon>Fungi</taxon>
        <taxon>Dikarya</taxon>
        <taxon>Ascomycota</taxon>
        <taxon>Pezizomycotina</taxon>
        <taxon>Sordariomycetes</taxon>
        <taxon>Sordariomycetidae</taxon>
        <taxon>Sordariales</taxon>
        <taxon>Lasiosphaeriaceae</taxon>
        <taxon>Immersiella</taxon>
    </lineage>
</organism>
<reference evidence="2" key="1">
    <citation type="submission" date="2023-06" db="EMBL/GenBank/DDBJ databases">
        <title>Genome-scale phylogeny and comparative genomics of the fungal order Sordariales.</title>
        <authorList>
            <consortium name="Lawrence Berkeley National Laboratory"/>
            <person name="Hensen N."/>
            <person name="Bonometti L."/>
            <person name="Westerberg I."/>
            <person name="Brannstrom I.O."/>
            <person name="Guillou S."/>
            <person name="Cros-Aarteil S."/>
            <person name="Calhoun S."/>
            <person name="Haridas S."/>
            <person name="Kuo A."/>
            <person name="Mondo S."/>
            <person name="Pangilinan J."/>
            <person name="Riley R."/>
            <person name="Labutti K."/>
            <person name="Andreopoulos B."/>
            <person name="Lipzen A."/>
            <person name="Chen C."/>
            <person name="Yanf M."/>
            <person name="Daum C."/>
            <person name="Ng V."/>
            <person name="Clum A."/>
            <person name="Steindorff A."/>
            <person name="Ohm R."/>
            <person name="Martin F."/>
            <person name="Silar P."/>
            <person name="Natvig D."/>
            <person name="Lalanne C."/>
            <person name="Gautier V."/>
            <person name="Ament-Velasquez S.L."/>
            <person name="Kruys A."/>
            <person name="Hutchinson M.I."/>
            <person name="Powell A.J."/>
            <person name="Barry K."/>
            <person name="Miller A.N."/>
            <person name="Grigoriev I.V."/>
            <person name="Debuchy R."/>
            <person name="Gladieux P."/>
            <person name="Thoren M.H."/>
            <person name="Johannesson H."/>
        </authorList>
    </citation>
    <scope>NUCLEOTIDE SEQUENCE</scope>
    <source>
        <strain evidence="2">CBS 606.72</strain>
    </source>
</reference>
<evidence type="ECO:0000313" key="2">
    <source>
        <dbReference type="EMBL" id="KAK0631893.1"/>
    </source>
</evidence>
<keyword evidence="3" id="KW-1185">Reference proteome</keyword>
<name>A0AA39XDD4_9PEZI</name>
<comment type="caution">
    <text evidence="2">The sequence shown here is derived from an EMBL/GenBank/DDBJ whole genome shotgun (WGS) entry which is preliminary data.</text>
</comment>
<accession>A0AA39XDD4</accession>
<feature type="compositionally biased region" description="Polar residues" evidence="1">
    <location>
        <begin position="38"/>
        <end position="49"/>
    </location>
</feature>
<feature type="compositionally biased region" description="Pro residues" evidence="1">
    <location>
        <begin position="116"/>
        <end position="129"/>
    </location>
</feature>
<sequence length="246" mass="27305">MEAKPRCNCLHSHWLRQPSIRTLGPPVLASTMMTADTASPWHQQPSTPSKCRPTGCPTPESSTPCLIRMPNPQKEPIKFPKIPMRLRPFDHHWAQLSHQVCVDLQHAAGSSRLLTPNPPTPQPPQPNPQPSMSSFAGWCPSGPFPFPRRQAAVALVKTVSKRRDMYDASSPCVVQSSAVRAEWTIRSEIPIVRSFCHVLIPVPSDKPGTDRRICTPPKQGPDGNVQLGPEDAIHVLHPSQRMSSWR</sequence>
<feature type="region of interest" description="Disordered" evidence="1">
    <location>
        <begin position="38"/>
        <end position="64"/>
    </location>
</feature>
<evidence type="ECO:0000256" key="1">
    <source>
        <dbReference type="SAM" id="MobiDB-lite"/>
    </source>
</evidence>
<gene>
    <name evidence="2" type="ORF">B0T14DRAFT_502689</name>
</gene>
<dbReference type="EMBL" id="JAULSU010000001">
    <property type="protein sequence ID" value="KAK0631893.1"/>
    <property type="molecule type" value="Genomic_DNA"/>
</dbReference>
<protein>
    <submittedName>
        <fullName evidence="2">Uncharacterized protein</fullName>
    </submittedName>
</protein>
<dbReference type="Proteomes" id="UP001175000">
    <property type="component" value="Unassembled WGS sequence"/>
</dbReference>
<feature type="region of interest" description="Disordered" evidence="1">
    <location>
        <begin position="111"/>
        <end position="134"/>
    </location>
</feature>